<evidence type="ECO:0000313" key="1">
    <source>
        <dbReference type="EMBL" id="KAI9162518.1"/>
    </source>
</evidence>
<dbReference type="AlphaFoldDB" id="A0AAD5IGQ6"/>
<dbReference type="EMBL" id="JAJSOW010000106">
    <property type="protein sequence ID" value="KAI9162518.1"/>
    <property type="molecule type" value="Genomic_DNA"/>
</dbReference>
<gene>
    <name evidence="1" type="ORF">LWI28_028128</name>
</gene>
<proteinExistence type="predicted"/>
<protein>
    <submittedName>
        <fullName evidence="1">Uncharacterized protein</fullName>
    </submittedName>
</protein>
<comment type="caution">
    <text evidence="1">The sequence shown here is derived from an EMBL/GenBank/DDBJ whole genome shotgun (WGS) entry which is preliminary data.</text>
</comment>
<keyword evidence="2" id="KW-1185">Reference proteome</keyword>
<reference evidence="1" key="2">
    <citation type="submission" date="2023-02" db="EMBL/GenBank/DDBJ databases">
        <authorList>
            <person name="Swenson N.G."/>
            <person name="Wegrzyn J.L."/>
            <person name="Mcevoy S.L."/>
        </authorList>
    </citation>
    <scope>NUCLEOTIDE SEQUENCE</scope>
    <source>
        <strain evidence="1">91603</strain>
        <tissue evidence="1">Leaf</tissue>
    </source>
</reference>
<evidence type="ECO:0000313" key="2">
    <source>
        <dbReference type="Proteomes" id="UP001064489"/>
    </source>
</evidence>
<dbReference type="Proteomes" id="UP001064489">
    <property type="component" value="Chromosome 2"/>
</dbReference>
<sequence>MGKLKISFKGYKRFKQVQENLLQSVEKYKLAADKKRRHLEFDVGDFVWAVLTKDRASATSNLVVEADKMPLSQ</sequence>
<reference evidence="1" key="1">
    <citation type="journal article" date="2022" name="Plant J.">
        <title>Strategies of tolerance reflected in two North American maple genomes.</title>
        <authorList>
            <person name="McEvoy S.L."/>
            <person name="Sezen U.U."/>
            <person name="Trouern-Trend A."/>
            <person name="McMahon S.M."/>
            <person name="Schaberg P.G."/>
            <person name="Yang J."/>
            <person name="Wegrzyn J.L."/>
            <person name="Swenson N.G."/>
        </authorList>
    </citation>
    <scope>NUCLEOTIDE SEQUENCE</scope>
    <source>
        <strain evidence="1">91603</strain>
    </source>
</reference>
<accession>A0AAD5IGQ6</accession>
<organism evidence="1 2">
    <name type="scientific">Acer negundo</name>
    <name type="common">Box elder</name>
    <dbReference type="NCBI Taxonomy" id="4023"/>
    <lineage>
        <taxon>Eukaryota</taxon>
        <taxon>Viridiplantae</taxon>
        <taxon>Streptophyta</taxon>
        <taxon>Embryophyta</taxon>
        <taxon>Tracheophyta</taxon>
        <taxon>Spermatophyta</taxon>
        <taxon>Magnoliopsida</taxon>
        <taxon>eudicotyledons</taxon>
        <taxon>Gunneridae</taxon>
        <taxon>Pentapetalae</taxon>
        <taxon>rosids</taxon>
        <taxon>malvids</taxon>
        <taxon>Sapindales</taxon>
        <taxon>Sapindaceae</taxon>
        <taxon>Hippocastanoideae</taxon>
        <taxon>Acereae</taxon>
        <taxon>Acer</taxon>
    </lineage>
</organism>
<name>A0AAD5IGQ6_ACENE</name>